<feature type="region of interest" description="Disordered" evidence="1">
    <location>
        <begin position="1"/>
        <end position="45"/>
    </location>
</feature>
<comment type="caution">
    <text evidence="2">The sequence shown here is derived from an EMBL/GenBank/DDBJ whole genome shotgun (WGS) entry which is preliminary data.</text>
</comment>
<dbReference type="Proteomes" id="UP000217768">
    <property type="component" value="Unassembled WGS sequence"/>
</dbReference>
<feature type="compositionally biased region" description="Polar residues" evidence="1">
    <location>
        <begin position="25"/>
        <end position="44"/>
    </location>
</feature>
<name>A0A2A2ZAV6_MYCAV</name>
<sequence>MINPGGSDAVRGGNNIAGDGADGSKATQQSAGDNGQNISVQADNGSFAANEVGNIGQLNFGAPVQRSDPQERQEP</sequence>
<proteinExistence type="predicted"/>
<gene>
    <name evidence="2" type="ORF">CKJ66_28410</name>
</gene>
<protein>
    <submittedName>
        <fullName evidence="2">Uncharacterized protein</fullName>
    </submittedName>
</protein>
<reference evidence="2 3" key="1">
    <citation type="submission" date="2017-08" db="EMBL/GenBank/DDBJ databases">
        <title>Phylogenetic analysis of Mycobacterium avium complex whole genomes.</title>
        <authorList>
            <person name="Caverly L.J."/>
            <person name="Spilker T."/>
            <person name="Lipuma J."/>
        </authorList>
    </citation>
    <scope>NUCLEOTIDE SEQUENCE [LARGE SCALE GENOMIC DNA]</scope>
    <source>
        <strain evidence="2 3">FLAC0165</strain>
    </source>
</reference>
<dbReference type="AlphaFoldDB" id="A0A2A2ZAV6"/>
<dbReference type="EMBL" id="NSFD01000069">
    <property type="protein sequence ID" value="PBA23475.1"/>
    <property type="molecule type" value="Genomic_DNA"/>
</dbReference>
<accession>A0A2A2ZAV6</accession>
<organism evidence="2 3">
    <name type="scientific">Mycobacterium avium</name>
    <dbReference type="NCBI Taxonomy" id="1764"/>
    <lineage>
        <taxon>Bacteria</taxon>
        <taxon>Bacillati</taxon>
        <taxon>Actinomycetota</taxon>
        <taxon>Actinomycetes</taxon>
        <taxon>Mycobacteriales</taxon>
        <taxon>Mycobacteriaceae</taxon>
        <taxon>Mycobacterium</taxon>
        <taxon>Mycobacterium avium complex (MAC)</taxon>
    </lineage>
</organism>
<evidence type="ECO:0000313" key="2">
    <source>
        <dbReference type="EMBL" id="PBA23475.1"/>
    </source>
</evidence>
<evidence type="ECO:0000313" key="3">
    <source>
        <dbReference type="Proteomes" id="UP000217768"/>
    </source>
</evidence>
<evidence type="ECO:0000256" key="1">
    <source>
        <dbReference type="SAM" id="MobiDB-lite"/>
    </source>
</evidence>